<keyword evidence="2" id="KW-1185">Reference proteome</keyword>
<proteinExistence type="predicted"/>
<dbReference type="Proteomes" id="UP001242368">
    <property type="component" value="Unassembled WGS sequence"/>
</dbReference>
<protein>
    <submittedName>
        <fullName evidence="1">Uncharacterized protein</fullName>
    </submittedName>
</protein>
<gene>
    <name evidence="1" type="ORF">QW060_05760</name>
</gene>
<reference evidence="2" key="1">
    <citation type="journal article" date="2019" name="Int. J. Syst. Evol. Microbiol.">
        <title>The Global Catalogue of Microorganisms (GCM) 10K type strain sequencing project: providing services to taxonomists for standard genome sequencing and annotation.</title>
        <authorList>
            <consortium name="The Broad Institute Genomics Platform"/>
            <consortium name="The Broad Institute Genome Sequencing Center for Infectious Disease"/>
            <person name="Wu L."/>
            <person name="Ma J."/>
        </authorList>
    </citation>
    <scope>NUCLEOTIDE SEQUENCE [LARGE SCALE GENOMIC DNA]</scope>
    <source>
        <strain evidence="2">CECT 7184</strain>
    </source>
</reference>
<dbReference type="EMBL" id="JAUFQU010000001">
    <property type="protein sequence ID" value="MDN3706635.1"/>
    <property type="molecule type" value="Genomic_DNA"/>
</dbReference>
<accession>A0ABT8CQZ2</accession>
<comment type="caution">
    <text evidence="1">The sequence shown here is derived from an EMBL/GenBank/DDBJ whole genome shotgun (WGS) entry which is preliminary data.</text>
</comment>
<sequence>MPQKCIGNLLLLLHRKPQINNFYCLLVNKNTVMFVQILDILLSNNVLTSKRL</sequence>
<evidence type="ECO:0000313" key="1">
    <source>
        <dbReference type="EMBL" id="MDN3706635.1"/>
    </source>
</evidence>
<dbReference type="RefSeq" id="WP_290362698.1">
    <property type="nucleotide sequence ID" value="NZ_JAUFQU010000001.1"/>
</dbReference>
<organism evidence="1 2">
    <name type="scientific">Paenimyroides ceti</name>
    <dbReference type="NCBI Taxonomy" id="395087"/>
    <lineage>
        <taxon>Bacteria</taxon>
        <taxon>Pseudomonadati</taxon>
        <taxon>Bacteroidota</taxon>
        <taxon>Flavobacteriia</taxon>
        <taxon>Flavobacteriales</taxon>
        <taxon>Flavobacteriaceae</taxon>
        <taxon>Paenimyroides</taxon>
    </lineage>
</organism>
<evidence type="ECO:0000313" key="2">
    <source>
        <dbReference type="Proteomes" id="UP001242368"/>
    </source>
</evidence>
<name>A0ABT8CQZ2_9FLAO</name>